<dbReference type="InterPro" id="IPR036689">
    <property type="entry name" value="ESAT-6-like_sf"/>
</dbReference>
<reference evidence="1 2" key="1">
    <citation type="journal article" date="2017" name="Chemistry">
        <title>Isolation, Biosynthesis and Chemical Modifications of Rubterolones A-F: Rare Tropolone Alkaloids from Actinomadura sp. 5-2.</title>
        <authorList>
            <person name="Guo H."/>
            <person name="Benndorf R."/>
            <person name="Leichnitz D."/>
            <person name="Klassen J.L."/>
            <person name="Vollmers J."/>
            <person name="Gorls H."/>
            <person name="Steinacker M."/>
            <person name="Weigel C."/>
            <person name="Dahse H.M."/>
            <person name="Kaster A.K."/>
            <person name="de Beer Z.W."/>
            <person name="Poulsen M."/>
            <person name="Beemelmanns C."/>
        </authorList>
    </citation>
    <scope>NUCLEOTIDE SEQUENCE [LARGE SCALE GENOMIC DNA]</scope>
    <source>
        <strain evidence="1 2">5-2</strain>
    </source>
</reference>
<sequence length="96" mass="10821">MGQAFSTSHGAMQQAESMFEAKHKEMVKVLDDLESDLKNGLAKWEDAARDAYFEARDAWERIAREQAATVKEFAAVVGFSRGNYQTADKVNTEMWA</sequence>
<evidence type="ECO:0000313" key="1">
    <source>
        <dbReference type="EMBL" id="POM26822.1"/>
    </source>
</evidence>
<dbReference type="Gene3D" id="1.10.287.1060">
    <property type="entry name" value="ESAT-6-like"/>
    <property type="match status" value="1"/>
</dbReference>
<organism evidence="1 2">
    <name type="scientific">Actinomadura rubteroloni</name>
    <dbReference type="NCBI Taxonomy" id="1926885"/>
    <lineage>
        <taxon>Bacteria</taxon>
        <taxon>Bacillati</taxon>
        <taxon>Actinomycetota</taxon>
        <taxon>Actinomycetes</taxon>
        <taxon>Streptosporangiales</taxon>
        <taxon>Thermomonosporaceae</taxon>
        <taxon>Actinomadura</taxon>
    </lineage>
</organism>
<dbReference type="InterPro" id="IPR010310">
    <property type="entry name" value="T7SS_ESAT-6-like"/>
</dbReference>
<accession>A0A2P4UP57</accession>
<dbReference type="Pfam" id="PF06013">
    <property type="entry name" value="WXG100"/>
    <property type="match status" value="1"/>
</dbReference>
<dbReference type="EMBL" id="MTBP01000001">
    <property type="protein sequence ID" value="POM26822.1"/>
    <property type="molecule type" value="Genomic_DNA"/>
</dbReference>
<protein>
    <submittedName>
        <fullName evidence="1">PF06013 domain protein</fullName>
    </submittedName>
</protein>
<evidence type="ECO:0000313" key="2">
    <source>
        <dbReference type="Proteomes" id="UP000242367"/>
    </source>
</evidence>
<name>A0A2P4UP57_9ACTN</name>
<proteinExistence type="predicted"/>
<dbReference type="AlphaFoldDB" id="A0A2P4UP57"/>
<keyword evidence="2" id="KW-1185">Reference proteome</keyword>
<gene>
    <name evidence="1" type="ORF">BTM25_12300</name>
</gene>
<dbReference type="RefSeq" id="WP_103561734.1">
    <property type="nucleotide sequence ID" value="NZ_MTBP01000001.1"/>
</dbReference>
<dbReference type="Proteomes" id="UP000242367">
    <property type="component" value="Unassembled WGS sequence"/>
</dbReference>
<comment type="caution">
    <text evidence="1">The sequence shown here is derived from an EMBL/GenBank/DDBJ whole genome shotgun (WGS) entry which is preliminary data.</text>
</comment>
<dbReference type="SUPFAM" id="SSF140453">
    <property type="entry name" value="EsxAB dimer-like"/>
    <property type="match status" value="1"/>
</dbReference>